<evidence type="ECO:0000313" key="2">
    <source>
        <dbReference type="Ensembl" id="ENSSTUP00000037279.1"/>
    </source>
</evidence>
<evidence type="ECO:0000313" key="3">
    <source>
        <dbReference type="Proteomes" id="UP000472277"/>
    </source>
</evidence>
<dbReference type="OMA" id="NIFQFPS"/>
<dbReference type="Proteomes" id="UP000472277">
    <property type="component" value="Chromosome 27"/>
</dbReference>
<reference evidence="2" key="1">
    <citation type="submission" date="2025-08" db="UniProtKB">
        <authorList>
            <consortium name="Ensembl"/>
        </authorList>
    </citation>
    <scope>IDENTIFICATION</scope>
</reference>
<keyword evidence="3" id="KW-1185">Reference proteome</keyword>
<keyword evidence="1" id="KW-0812">Transmembrane</keyword>
<proteinExistence type="predicted"/>
<sequence length="132" mass="15022">MPVFYSPTPKNLHMGLASVSGSVFTNNRTGDFSSDYNKEQDDKTLVSHLPLQMLLYFNIFQFPSLLVTGVVLLYICEITRLYLGYIGTIKEKVTETNFLSGTSSLEQCCNISFVSLYFIIVLKFERGRMYTT</sequence>
<dbReference type="InParanoid" id="A0A673YSC7"/>
<feature type="transmembrane region" description="Helical" evidence="1">
    <location>
        <begin position="53"/>
        <end position="75"/>
    </location>
</feature>
<dbReference type="Ensembl" id="ENSSTUT00000038948.1">
    <property type="protein sequence ID" value="ENSSTUP00000037279.1"/>
    <property type="gene ID" value="ENSSTUG00000015872.1"/>
</dbReference>
<dbReference type="GeneTree" id="ENSGT01000000218532"/>
<reference evidence="2" key="2">
    <citation type="submission" date="2025-09" db="UniProtKB">
        <authorList>
            <consortium name="Ensembl"/>
        </authorList>
    </citation>
    <scope>IDENTIFICATION</scope>
</reference>
<accession>A0A673YSC7</accession>
<organism evidence="2 3">
    <name type="scientific">Salmo trutta</name>
    <name type="common">Brown trout</name>
    <dbReference type="NCBI Taxonomy" id="8032"/>
    <lineage>
        <taxon>Eukaryota</taxon>
        <taxon>Metazoa</taxon>
        <taxon>Chordata</taxon>
        <taxon>Craniata</taxon>
        <taxon>Vertebrata</taxon>
        <taxon>Euteleostomi</taxon>
        <taxon>Actinopterygii</taxon>
        <taxon>Neopterygii</taxon>
        <taxon>Teleostei</taxon>
        <taxon>Protacanthopterygii</taxon>
        <taxon>Salmoniformes</taxon>
        <taxon>Salmonidae</taxon>
        <taxon>Salmoninae</taxon>
        <taxon>Salmo</taxon>
    </lineage>
</organism>
<keyword evidence="1" id="KW-1133">Transmembrane helix</keyword>
<keyword evidence="1" id="KW-0472">Membrane</keyword>
<dbReference type="AlphaFoldDB" id="A0A673YSC7"/>
<name>A0A673YSC7_SALTR</name>
<protein>
    <submittedName>
        <fullName evidence="2">Uncharacterized protein</fullName>
    </submittedName>
</protein>
<evidence type="ECO:0000256" key="1">
    <source>
        <dbReference type="SAM" id="Phobius"/>
    </source>
</evidence>